<reference evidence="1 2" key="1">
    <citation type="submission" date="2017-02" db="EMBL/GenBank/DDBJ databases">
        <title>Whole genome sequencing of Helicobacter bilis strain AAQJH.</title>
        <authorList>
            <person name="Conlan S."/>
            <person name="Thomas P.J."/>
            <person name="Mullikin J."/>
            <person name="Palmore T.N."/>
            <person name="Frank K.M."/>
            <person name="Segre J.A."/>
        </authorList>
    </citation>
    <scope>NUCLEOTIDE SEQUENCE [LARGE SCALE GENOMIC DNA]</scope>
    <source>
        <strain evidence="1 2">AAQJH</strain>
    </source>
</reference>
<sequence length="480" mass="56375">MQYFVTIYIDTMKPKLDFMPFTIPHAFLGLTHTHPDELDSQGNIEIEKYSNPRYDSFIGCYLNTIKKDKGKWYERVYPSILSDEFEGEGFFGFGPVTHARNHWGKVYENNQYAPEGNNVVNEYVEPYYYKERSLSTFWQQNRCVFEISKEQYEKLLDSIKTEVEQTRKRTPNLKQDDTQLDNPIKNLYYNSNPMSSDPIHNCVTWVLNKLDSIGIEIIDSKEWLPDVIPNLSPSALARKVFMKYAFDMEVNFINTLKDSLADLAYYHTIFRKFQSIDSNLKSIKGAKAFRTWARGMIGNRFVCKLDQNYNRLSKHDITCSSEDEGFVATLQSWKEKLQHTREQLRYVYAMLDKILSSQIQKAENLGYTNIQGDFTFISYDKQSHKIVLRSKDKDYEPYEESQLDPSIPMNNWTLNQYAPYIFNPKDTILSRCLYKNYHYPSISQGYTDSIFQSYLAILSGNDDLRYWSETLHKIRKAANA</sequence>
<dbReference type="EMBL" id="CP019645">
    <property type="protein sequence ID" value="AQQ59218.1"/>
    <property type="molecule type" value="Genomic_DNA"/>
</dbReference>
<dbReference type="Proteomes" id="UP000188298">
    <property type="component" value="Chromosome"/>
</dbReference>
<gene>
    <name evidence="1" type="ORF">XJ32_02870</name>
</gene>
<evidence type="ECO:0000313" key="1">
    <source>
        <dbReference type="EMBL" id="AQQ59218.1"/>
    </source>
</evidence>
<dbReference type="KEGG" id="hbl:XJ32_02870"/>
<name>A0A1Q2LFN1_9HELI</name>
<dbReference type="AlphaFoldDB" id="A0A1Q2LFN1"/>
<organism evidence="1 2">
    <name type="scientific">Helicobacter bilis</name>
    <dbReference type="NCBI Taxonomy" id="37372"/>
    <lineage>
        <taxon>Bacteria</taxon>
        <taxon>Pseudomonadati</taxon>
        <taxon>Campylobacterota</taxon>
        <taxon>Epsilonproteobacteria</taxon>
        <taxon>Campylobacterales</taxon>
        <taxon>Helicobacteraceae</taxon>
        <taxon>Helicobacter</taxon>
    </lineage>
</organism>
<dbReference type="RefSeq" id="WP_077388301.1">
    <property type="nucleotide sequence ID" value="NZ_CP019645.1"/>
</dbReference>
<evidence type="ECO:0000313" key="2">
    <source>
        <dbReference type="Proteomes" id="UP000188298"/>
    </source>
</evidence>
<proteinExistence type="predicted"/>
<accession>A0A1Q2LFN1</accession>
<protein>
    <submittedName>
        <fullName evidence="1">Uncharacterized protein</fullName>
    </submittedName>
</protein>